<dbReference type="Proteomes" id="UP000005835">
    <property type="component" value="Unassembled WGS sequence"/>
</dbReference>
<comment type="caution">
    <text evidence="1">The sequence shown here is derived from an EMBL/GenBank/DDBJ whole genome shotgun (WGS) entry which is preliminary data.</text>
</comment>
<evidence type="ECO:0000313" key="1">
    <source>
        <dbReference type="EMBL" id="EKB31150.1"/>
    </source>
</evidence>
<keyword evidence="2" id="KW-1185">Reference proteome</keyword>
<protein>
    <recommendedName>
        <fullName evidence="3">DUF551 domain-containing protein</fullName>
    </recommendedName>
</protein>
<reference evidence="1 2" key="1">
    <citation type="submission" date="2012-05" db="EMBL/GenBank/DDBJ databases">
        <title>The Genome Sequence of Sutterella wadsworthensis 2_1_59BFAA.</title>
        <authorList>
            <consortium name="The Broad Institute Genome Sequencing Platform"/>
            <person name="Earl A."/>
            <person name="Ward D."/>
            <person name="Feldgarden M."/>
            <person name="Gevers D."/>
            <person name="Daigneault M."/>
            <person name="Strauss J."/>
            <person name="Allen-Vercoe E."/>
            <person name="Walker B."/>
            <person name="Young S.K."/>
            <person name="Zeng Q."/>
            <person name="Gargeya S."/>
            <person name="Fitzgerald M."/>
            <person name="Haas B."/>
            <person name="Abouelleil A."/>
            <person name="Alvarado L."/>
            <person name="Arachchi H.M."/>
            <person name="Berlin A.M."/>
            <person name="Chapman S.B."/>
            <person name="Goldberg J."/>
            <person name="Griggs A."/>
            <person name="Gujja S."/>
            <person name="Hansen M."/>
            <person name="Howarth C."/>
            <person name="Imamovic A."/>
            <person name="Larimer J."/>
            <person name="McCowen C."/>
            <person name="Montmayeur A."/>
            <person name="Murphy C."/>
            <person name="Neiman D."/>
            <person name="Pearson M."/>
            <person name="Priest M."/>
            <person name="Roberts A."/>
            <person name="Saif S."/>
            <person name="Shea T."/>
            <person name="Sisk P."/>
            <person name="Sykes S."/>
            <person name="Wortman J."/>
            <person name="Nusbaum C."/>
            <person name="Birren B."/>
        </authorList>
    </citation>
    <scope>NUCLEOTIDE SEQUENCE [LARGE SCALE GENOMIC DNA]</scope>
    <source>
        <strain evidence="1 2">2_1_59BFAA</strain>
    </source>
</reference>
<accession>K1JHM7</accession>
<evidence type="ECO:0000313" key="2">
    <source>
        <dbReference type="Proteomes" id="UP000005835"/>
    </source>
</evidence>
<proteinExistence type="predicted"/>
<gene>
    <name evidence="1" type="ORF">HMPREF9465_01255</name>
</gene>
<dbReference type="AlphaFoldDB" id="K1JHM7"/>
<dbReference type="STRING" id="742823.HMPREF9465_01255"/>
<dbReference type="EMBL" id="ADMG01000031">
    <property type="protein sequence ID" value="EKB31150.1"/>
    <property type="molecule type" value="Genomic_DNA"/>
</dbReference>
<dbReference type="HOGENOM" id="CLU_2371703_0_0_4"/>
<name>K1JHM7_9BURK</name>
<sequence>MTKDGKIEWQRYDADDEATHPDTGKELIIIALKGGKPVFIPRGYFGLGTEFFYEVKTVKGCRVTKRNEYKVEDFDDIAWAYLDIPSWWIRKEKEE</sequence>
<dbReference type="PATRIC" id="fig|742823.3.peg.1244"/>
<evidence type="ECO:0008006" key="3">
    <source>
        <dbReference type="Google" id="ProtNLM"/>
    </source>
</evidence>
<dbReference type="RefSeq" id="WP_005435204.1">
    <property type="nucleotide sequence ID" value="NZ_JH815516.1"/>
</dbReference>
<organism evidence="1 2">
    <name type="scientific">Sutterella wadsworthensis 2_1_59BFAA</name>
    <dbReference type="NCBI Taxonomy" id="742823"/>
    <lineage>
        <taxon>Bacteria</taxon>
        <taxon>Pseudomonadati</taxon>
        <taxon>Pseudomonadota</taxon>
        <taxon>Betaproteobacteria</taxon>
        <taxon>Burkholderiales</taxon>
        <taxon>Sutterellaceae</taxon>
        <taxon>Sutterella</taxon>
    </lineage>
</organism>